<gene>
    <name evidence="6" type="ORF">BOX15_Mlig025662g1</name>
</gene>
<evidence type="ECO:0000256" key="1">
    <source>
        <dbReference type="ARBA" id="ARBA00005964"/>
    </source>
</evidence>
<dbReference type="InterPro" id="IPR019819">
    <property type="entry name" value="Carboxylesterase_B_CS"/>
</dbReference>
<name>A0A267DRX7_9PLAT</name>
<dbReference type="AlphaFoldDB" id="A0A267DRX7"/>
<dbReference type="Pfam" id="PF00135">
    <property type="entry name" value="COesterase"/>
    <property type="match status" value="1"/>
</dbReference>
<feature type="chain" id="PRO_5011828194" description="Carboxylic ester hydrolase" evidence="4">
    <location>
        <begin position="18"/>
        <end position="642"/>
    </location>
</feature>
<dbReference type="Proteomes" id="UP000215902">
    <property type="component" value="Unassembled WGS sequence"/>
</dbReference>
<dbReference type="InterPro" id="IPR051093">
    <property type="entry name" value="Neuroligin/BSAL"/>
</dbReference>
<dbReference type="InterPro" id="IPR002018">
    <property type="entry name" value="CarbesteraseB"/>
</dbReference>
<protein>
    <recommendedName>
        <fullName evidence="4">Carboxylic ester hydrolase</fullName>
        <ecNumber evidence="4">3.1.1.-</ecNumber>
    </recommendedName>
</protein>
<dbReference type="PROSITE" id="PS00122">
    <property type="entry name" value="CARBOXYLESTERASE_B_1"/>
    <property type="match status" value="1"/>
</dbReference>
<dbReference type="InterPro" id="IPR019826">
    <property type="entry name" value="Carboxylesterase_B_AS"/>
</dbReference>
<evidence type="ECO:0000256" key="4">
    <source>
        <dbReference type="RuleBase" id="RU361235"/>
    </source>
</evidence>
<comment type="caution">
    <text evidence="6">The sequence shown here is derived from an EMBL/GenBank/DDBJ whole genome shotgun (WGS) entry which is preliminary data.</text>
</comment>
<comment type="similarity">
    <text evidence="1 4">Belongs to the type-B carboxylesterase/lipase family.</text>
</comment>
<evidence type="ECO:0000313" key="7">
    <source>
        <dbReference type="Proteomes" id="UP000215902"/>
    </source>
</evidence>
<dbReference type="InterPro" id="IPR029058">
    <property type="entry name" value="AB_hydrolase_fold"/>
</dbReference>
<keyword evidence="2 4" id="KW-0732">Signal</keyword>
<reference evidence="6 7" key="1">
    <citation type="submission" date="2017-06" db="EMBL/GenBank/DDBJ databases">
        <title>A platform for efficient transgenesis in Macrostomum lignano, a flatworm model organism for stem cell research.</title>
        <authorList>
            <person name="Berezikov E."/>
        </authorList>
    </citation>
    <scope>NUCLEOTIDE SEQUENCE [LARGE SCALE GENOMIC DNA]</scope>
    <source>
        <strain evidence="6">DV1</strain>
        <tissue evidence="6">Whole organism</tissue>
    </source>
</reference>
<dbReference type="GO" id="GO:0016787">
    <property type="term" value="F:hydrolase activity"/>
    <property type="evidence" value="ECO:0007669"/>
    <property type="project" value="UniProtKB-KW"/>
</dbReference>
<keyword evidence="3 4" id="KW-0378">Hydrolase</keyword>
<dbReference type="EC" id="3.1.1.-" evidence="4"/>
<dbReference type="Gene3D" id="3.40.50.1820">
    <property type="entry name" value="alpha/beta hydrolase"/>
    <property type="match status" value="1"/>
</dbReference>
<organism evidence="6 7">
    <name type="scientific">Macrostomum lignano</name>
    <dbReference type="NCBI Taxonomy" id="282301"/>
    <lineage>
        <taxon>Eukaryota</taxon>
        <taxon>Metazoa</taxon>
        <taxon>Spiralia</taxon>
        <taxon>Lophotrochozoa</taxon>
        <taxon>Platyhelminthes</taxon>
        <taxon>Rhabditophora</taxon>
        <taxon>Macrostomorpha</taxon>
        <taxon>Macrostomida</taxon>
        <taxon>Macrostomidae</taxon>
        <taxon>Macrostomum</taxon>
    </lineage>
</organism>
<feature type="signal peptide" evidence="4">
    <location>
        <begin position="1"/>
        <end position="17"/>
    </location>
</feature>
<evidence type="ECO:0000256" key="2">
    <source>
        <dbReference type="ARBA" id="ARBA00022729"/>
    </source>
</evidence>
<evidence type="ECO:0000313" key="6">
    <source>
        <dbReference type="EMBL" id="PAA51437.1"/>
    </source>
</evidence>
<proteinExistence type="inferred from homology"/>
<evidence type="ECO:0000256" key="3">
    <source>
        <dbReference type="ARBA" id="ARBA00022801"/>
    </source>
</evidence>
<evidence type="ECO:0000259" key="5">
    <source>
        <dbReference type="Pfam" id="PF00135"/>
    </source>
</evidence>
<sequence length="642" mass="71307">MQPIPLLLGTLVTVAFASSDWNSNFDERLVTHARNDAGYAQQPDDVTVLVPRPGAGRFVGFLTGVSQFLNEMTGDPAKNVSAFLGIPYAAKPTGKLRFRLPRPAYLDSRGRWLARRYGNACLQGSYRFRMEALNLSLDQFSEDCLYLNLFVPENASEASQAKLHVPVLLNIHGGTLLVGGPHGYPGQVLASKGIVMATLSYRLNIFGLISTGTYSAPGNLALWDQRAALMWIRDNVEFFGGDPGRVTLSGESAGGSSVGLHIVSNGRFLNGGRPLFHQAVLMSGADIANWAVSRPVIGDHEGSIDYIAGFVGCSRSSLAATMSCLASVSAYEIDKWSLKRREDTTEPEWLWAPVVDGVLIGDIPLVLRKNGDFMKLPIMGGCTRDDTVRSDLIEEESVRSILFDELTKRGTKMIPGIEAIVEEAIKVYLQGKRSASSRAEMVQLMKNVTRDYEMIQPVYQALRFHANRQDSRQPVFLYEFGYEKRFQWPPEVRHGDDLDYILGVPFVSSDWWQRISGEADLDKFNKFNTTEQRRLSDFMTTLWTNFVKFGNPTPTPVRGFKWDRLTPRSNSESPVPCAMLNLPELTSVTPDYKRKEMQLWKRFYDLELQYVLQLSSGESSGATSAVLLAIGSAAALLARLLA</sequence>
<dbReference type="SUPFAM" id="SSF53474">
    <property type="entry name" value="alpha/beta-Hydrolases"/>
    <property type="match status" value="1"/>
</dbReference>
<dbReference type="OrthoDB" id="19653at2759"/>
<feature type="domain" description="Carboxylesterase type B" evidence="5">
    <location>
        <begin position="76"/>
        <end position="570"/>
    </location>
</feature>
<dbReference type="EMBL" id="NIVC01003430">
    <property type="protein sequence ID" value="PAA51437.1"/>
    <property type="molecule type" value="Genomic_DNA"/>
</dbReference>
<dbReference type="PROSITE" id="PS00941">
    <property type="entry name" value="CARBOXYLESTERASE_B_2"/>
    <property type="match status" value="1"/>
</dbReference>
<dbReference type="STRING" id="282301.A0A267DRX7"/>
<keyword evidence="7" id="KW-1185">Reference proteome</keyword>
<dbReference type="PANTHER" id="PTHR43903">
    <property type="entry name" value="NEUROLIGIN"/>
    <property type="match status" value="1"/>
</dbReference>
<accession>A0A267DRX7</accession>